<proteinExistence type="inferred from homology"/>
<accession>A0AAV3XAG3</accession>
<name>A0AAV3XAG3_9CYAN</name>
<sequence length="98" mass="10713">MRSPVDGTLFLLPIQRPGVVVQPGQTIAQIAPQGAKLIFKAQMPTSESGFIRQGMPVKLKFDAYPFQDYGVVSGQLNWISPDSKIVDVPPGKVEVFEL</sequence>
<evidence type="ECO:0000256" key="5">
    <source>
        <dbReference type="ARBA" id="ARBA00023136"/>
    </source>
</evidence>
<dbReference type="InterPro" id="IPR050739">
    <property type="entry name" value="MFP"/>
</dbReference>
<dbReference type="PANTHER" id="PTHR30386:SF26">
    <property type="entry name" value="TRANSPORT PROTEIN COMB"/>
    <property type="match status" value="1"/>
</dbReference>
<keyword evidence="5" id="KW-0472">Membrane</keyword>
<comment type="similarity">
    <text evidence="2">Belongs to the membrane fusion protein (MFP) (TC 8.A.1) family.</text>
</comment>
<reference evidence="7" key="1">
    <citation type="submission" date="2019-10" db="EMBL/GenBank/DDBJ databases">
        <title>Draft genome sequece of Microseira wollei NIES-4236.</title>
        <authorList>
            <person name="Yamaguchi H."/>
            <person name="Suzuki S."/>
            <person name="Kawachi M."/>
        </authorList>
    </citation>
    <scope>NUCLEOTIDE SEQUENCE</scope>
    <source>
        <strain evidence="7">NIES-4236</strain>
    </source>
</reference>
<keyword evidence="3" id="KW-0812">Transmembrane</keyword>
<evidence type="ECO:0000256" key="4">
    <source>
        <dbReference type="ARBA" id="ARBA00022989"/>
    </source>
</evidence>
<dbReference type="AlphaFoldDB" id="A0AAV3XAG3"/>
<gene>
    <name evidence="7" type="ORF">MiSe_21470</name>
</gene>
<evidence type="ECO:0000313" key="7">
    <source>
        <dbReference type="EMBL" id="GET37394.1"/>
    </source>
</evidence>
<protein>
    <submittedName>
        <fullName evidence="7">Secretion protein HlyD family protein</fullName>
    </submittedName>
</protein>
<evidence type="ECO:0000313" key="8">
    <source>
        <dbReference type="Proteomes" id="UP001050975"/>
    </source>
</evidence>
<evidence type="ECO:0000256" key="1">
    <source>
        <dbReference type="ARBA" id="ARBA00004167"/>
    </source>
</evidence>
<dbReference type="InterPro" id="IPR058982">
    <property type="entry name" value="Beta-barrel_AprE"/>
</dbReference>
<dbReference type="Proteomes" id="UP001050975">
    <property type="component" value="Unassembled WGS sequence"/>
</dbReference>
<dbReference type="PRINTS" id="PR01490">
    <property type="entry name" value="RTXTOXIND"/>
</dbReference>
<keyword evidence="8" id="KW-1185">Reference proteome</keyword>
<dbReference type="PANTHER" id="PTHR30386">
    <property type="entry name" value="MEMBRANE FUSION SUBUNIT OF EMRAB-TOLC MULTIDRUG EFFLUX PUMP"/>
    <property type="match status" value="1"/>
</dbReference>
<evidence type="ECO:0000259" key="6">
    <source>
        <dbReference type="Pfam" id="PF26002"/>
    </source>
</evidence>
<evidence type="ECO:0000256" key="2">
    <source>
        <dbReference type="ARBA" id="ARBA00009477"/>
    </source>
</evidence>
<dbReference type="Pfam" id="PF26002">
    <property type="entry name" value="Beta-barrel_AprE"/>
    <property type="match status" value="1"/>
</dbReference>
<comment type="subcellular location">
    <subcellularLocation>
        <location evidence="1">Membrane</location>
        <topology evidence="1">Single-pass membrane protein</topology>
    </subcellularLocation>
</comment>
<evidence type="ECO:0000256" key="3">
    <source>
        <dbReference type="ARBA" id="ARBA00022692"/>
    </source>
</evidence>
<organism evidence="7 8">
    <name type="scientific">Microseira wollei NIES-4236</name>
    <dbReference type="NCBI Taxonomy" id="2530354"/>
    <lineage>
        <taxon>Bacteria</taxon>
        <taxon>Bacillati</taxon>
        <taxon>Cyanobacteriota</taxon>
        <taxon>Cyanophyceae</taxon>
        <taxon>Oscillatoriophycideae</taxon>
        <taxon>Aerosakkonematales</taxon>
        <taxon>Aerosakkonemataceae</taxon>
        <taxon>Microseira</taxon>
    </lineage>
</organism>
<comment type="caution">
    <text evidence="7">The sequence shown here is derived from an EMBL/GenBank/DDBJ whole genome shotgun (WGS) entry which is preliminary data.</text>
</comment>
<keyword evidence="4" id="KW-1133">Transmembrane helix</keyword>
<dbReference type="GO" id="GO:0016020">
    <property type="term" value="C:membrane"/>
    <property type="evidence" value="ECO:0007669"/>
    <property type="project" value="UniProtKB-SubCell"/>
</dbReference>
<feature type="domain" description="AprE-like beta-barrel" evidence="6">
    <location>
        <begin position="37"/>
        <end position="84"/>
    </location>
</feature>
<dbReference type="EMBL" id="BLAY01000027">
    <property type="protein sequence ID" value="GET37394.1"/>
    <property type="molecule type" value="Genomic_DNA"/>
</dbReference>